<organism evidence="16 17">
    <name type="scientific">Blastocystis sp. subtype 1 (strain ATCC 50177 / NandII)</name>
    <dbReference type="NCBI Taxonomy" id="478820"/>
    <lineage>
        <taxon>Eukaryota</taxon>
        <taxon>Sar</taxon>
        <taxon>Stramenopiles</taxon>
        <taxon>Bigyra</taxon>
        <taxon>Opalozoa</taxon>
        <taxon>Opalinata</taxon>
        <taxon>Blastocystidae</taxon>
        <taxon>Blastocystis</taxon>
    </lineage>
</organism>
<keyword evidence="10 13" id="KW-0342">GTP-binding</keyword>
<comment type="subcellular location">
    <subcellularLocation>
        <location evidence="1">Endoplasmic reticulum</location>
    </subcellularLocation>
    <subcellularLocation>
        <location evidence="2">Golgi apparatus</location>
    </subcellularLocation>
</comment>
<keyword evidence="9 15" id="KW-0333">Golgi apparatus</keyword>
<feature type="binding site" evidence="12">
    <location>
        <position position="134"/>
    </location>
    <ligand>
        <name>GTP</name>
        <dbReference type="ChEBI" id="CHEBI:37565"/>
    </ligand>
</feature>
<evidence type="ECO:0000256" key="10">
    <source>
        <dbReference type="ARBA" id="ARBA00023134"/>
    </source>
</evidence>
<feature type="binding site" evidence="13">
    <location>
        <begin position="29"/>
        <end position="36"/>
    </location>
    <ligand>
        <name>GTP</name>
        <dbReference type="ChEBI" id="CHEBI:37565"/>
    </ligand>
</feature>
<evidence type="ECO:0000256" key="3">
    <source>
        <dbReference type="ARBA" id="ARBA00007507"/>
    </source>
</evidence>
<dbReference type="PROSITE" id="PS51417">
    <property type="entry name" value="ARF"/>
    <property type="match status" value="1"/>
</dbReference>
<dbReference type="GO" id="GO:0046872">
    <property type="term" value="F:metal ion binding"/>
    <property type="evidence" value="ECO:0007669"/>
    <property type="project" value="UniProtKB-KW"/>
</dbReference>
<dbReference type="InterPro" id="IPR005225">
    <property type="entry name" value="Small_GTP-bd"/>
</dbReference>
<dbReference type="NCBIfam" id="TIGR00231">
    <property type="entry name" value="small_GTP"/>
    <property type="match status" value="1"/>
</dbReference>
<dbReference type="GO" id="GO:0006886">
    <property type="term" value="P:intracellular protein transport"/>
    <property type="evidence" value="ECO:0007669"/>
    <property type="project" value="InterPro"/>
</dbReference>
<feature type="binding site" evidence="14">
    <location>
        <position position="36"/>
    </location>
    <ligand>
        <name>Mg(2+)</name>
        <dbReference type="ChEBI" id="CHEBI:18420"/>
    </ligand>
</feature>
<keyword evidence="11" id="KW-0460">Magnesium</keyword>
<keyword evidence="11" id="KW-0479">Metal-binding</keyword>
<dbReference type="GO" id="GO:0016192">
    <property type="term" value="P:vesicle-mediated transport"/>
    <property type="evidence" value="ECO:0007669"/>
    <property type="project" value="UniProtKB-KW"/>
</dbReference>
<dbReference type="Gene3D" id="3.40.50.300">
    <property type="entry name" value="P-loop containing nucleotide triphosphate hydrolases"/>
    <property type="match status" value="1"/>
</dbReference>
<feature type="binding site" evidence="12">
    <location>
        <position position="132"/>
    </location>
    <ligand>
        <name>GTP</name>
        <dbReference type="ChEBI" id="CHEBI:37565"/>
    </ligand>
</feature>
<evidence type="ECO:0000256" key="8">
    <source>
        <dbReference type="ARBA" id="ARBA00022927"/>
    </source>
</evidence>
<feature type="binding site" evidence="14">
    <location>
        <position position="53"/>
    </location>
    <ligand>
        <name>Mg(2+)</name>
        <dbReference type="ChEBI" id="CHEBI:18420"/>
    </ligand>
</feature>
<evidence type="ECO:0000313" key="17">
    <source>
        <dbReference type="Proteomes" id="UP000078348"/>
    </source>
</evidence>
<keyword evidence="8 15" id="KW-0653">Protein transport</keyword>
<dbReference type="SMART" id="SM00178">
    <property type="entry name" value="SAR"/>
    <property type="match status" value="1"/>
</dbReference>
<feature type="binding site" evidence="13">
    <location>
        <begin position="131"/>
        <end position="134"/>
    </location>
    <ligand>
        <name>GTP</name>
        <dbReference type="ChEBI" id="CHEBI:37565"/>
    </ligand>
</feature>
<feature type="binding site" evidence="11">
    <location>
        <position position="31"/>
    </location>
    <ligand>
        <name>Mg(2+)</name>
        <dbReference type="ChEBI" id="CHEBI:18420"/>
    </ligand>
</feature>
<dbReference type="InterPro" id="IPR006687">
    <property type="entry name" value="Small_GTPase_SAR1"/>
</dbReference>
<evidence type="ECO:0000256" key="11">
    <source>
        <dbReference type="PIRSR" id="PIRSR606687-1"/>
    </source>
</evidence>
<feature type="binding site" evidence="12">
    <location>
        <position position="35"/>
    </location>
    <ligand>
        <name>GTP</name>
        <dbReference type="ChEBI" id="CHEBI:37565"/>
    </ligand>
</feature>
<dbReference type="OrthoDB" id="2011769at2759"/>
<feature type="binding site" evidence="12">
    <location>
        <position position="131"/>
    </location>
    <ligand>
        <name>GTP</name>
        <dbReference type="ChEBI" id="CHEBI:37565"/>
    </ligand>
</feature>
<dbReference type="PRINTS" id="PR00328">
    <property type="entry name" value="SAR1GTPBP"/>
</dbReference>
<evidence type="ECO:0000256" key="15">
    <source>
        <dbReference type="RuleBase" id="RU003926"/>
    </source>
</evidence>
<sequence length="184" mass="20612">MGNTLTSAVFSVLQFFGLYTKEAVIAVIGLDNAGKTTMLYRIQNDKVIQMSPSLHVNEETFTYGGVTFKAYDIGGQESFRLLWKRFLGEVDAILFLVDASDPERFHEVKAELAYLSQMKGIENQPIGLLLNKCDTRDQYPAEPILTEIGGDFILQKSNVSEVFQTSSFRPESIMVVLKWLASVV</sequence>
<comment type="caution">
    <text evidence="16">The sequence shown here is derived from an EMBL/GenBank/DDBJ whole genome shotgun (WGS) entry which is preliminary data.</text>
</comment>
<dbReference type="AlphaFoldDB" id="A0A196S4V8"/>
<dbReference type="SUPFAM" id="SSF52540">
    <property type="entry name" value="P-loop containing nucleoside triphosphate hydrolases"/>
    <property type="match status" value="1"/>
</dbReference>
<gene>
    <name evidence="16" type="ORF">AV274_6178</name>
</gene>
<dbReference type="EMBL" id="LXWW01000561">
    <property type="protein sequence ID" value="OAO12128.1"/>
    <property type="molecule type" value="Genomic_DNA"/>
</dbReference>
<evidence type="ECO:0000256" key="9">
    <source>
        <dbReference type="ARBA" id="ARBA00023034"/>
    </source>
</evidence>
<dbReference type="STRING" id="478820.A0A196S4V8"/>
<evidence type="ECO:0000256" key="7">
    <source>
        <dbReference type="ARBA" id="ARBA00022892"/>
    </source>
</evidence>
<dbReference type="Pfam" id="PF00025">
    <property type="entry name" value="Arf"/>
    <property type="match status" value="1"/>
</dbReference>
<evidence type="ECO:0000256" key="4">
    <source>
        <dbReference type="ARBA" id="ARBA00022448"/>
    </source>
</evidence>
<feature type="binding site" evidence="13">
    <location>
        <position position="75"/>
    </location>
    <ligand>
        <name>GTP</name>
        <dbReference type="ChEBI" id="CHEBI:37565"/>
    </ligand>
</feature>
<name>A0A196S4V8_BLAHN</name>
<dbReference type="InterPro" id="IPR006689">
    <property type="entry name" value="Small_GTPase_ARF/SAR"/>
</dbReference>
<evidence type="ECO:0000256" key="13">
    <source>
        <dbReference type="PIRSR" id="PIRSR606689-1"/>
    </source>
</evidence>
<reference evidence="16 17" key="1">
    <citation type="submission" date="2016-05" db="EMBL/GenBank/DDBJ databases">
        <title>Nuclear genome of Blastocystis sp. subtype 1 NandII.</title>
        <authorList>
            <person name="Gentekaki E."/>
            <person name="Curtis B."/>
            <person name="Stairs C."/>
            <person name="Eme L."/>
            <person name="Herman E."/>
            <person name="Klimes V."/>
            <person name="Arias M.C."/>
            <person name="Elias M."/>
            <person name="Hilliou F."/>
            <person name="Klute M."/>
            <person name="Malik S.-B."/>
            <person name="Pightling A."/>
            <person name="Rachubinski R."/>
            <person name="Salas D."/>
            <person name="Schlacht A."/>
            <person name="Suga H."/>
            <person name="Archibald J."/>
            <person name="Ball S.G."/>
            <person name="Clark G."/>
            <person name="Dacks J."/>
            <person name="Van Der Giezen M."/>
            <person name="Tsaousis A."/>
            <person name="Roger A."/>
        </authorList>
    </citation>
    <scope>NUCLEOTIDE SEQUENCE [LARGE SCALE GENOMIC DNA]</scope>
    <source>
        <strain evidence="17">ATCC 50177 / NandII</strain>
    </source>
</reference>
<feature type="binding site" evidence="12">
    <location>
        <position position="34"/>
    </location>
    <ligand>
        <name>GTP</name>
        <dbReference type="ChEBI" id="CHEBI:37565"/>
    </ligand>
</feature>
<dbReference type="GO" id="GO:0005794">
    <property type="term" value="C:Golgi apparatus"/>
    <property type="evidence" value="ECO:0007669"/>
    <property type="project" value="UniProtKB-SubCell"/>
</dbReference>
<evidence type="ECO:0000256" key="2">
    <source>
        <dbReference type="ARBA" id="ARBA00004555"/>
    </source>
</evidence>
<feature type="binding site" evidence="12">
    <location>
        <position position="36"/>
    </location>
    <ligand>
        <name>GTP</name>
        <dbReference type="ChEBI" id="CHEBI:37565"/>
    </ligand>
</feature>
<accession>A0A196S4V8</accession>
<dbReference type="PANTHER" id="PTHR45684">
    <property type="entry name" value="RE74312P"/>
    <property type="match status" value="1"/>
</dbReference>
<dbReference type="GO" id="GO:0005783">
    <property type="term" value="C:endoplasmic reticulum"/>
    <property type="evidence" value="ECO:0007669"/>
    <property type="project" value="UniProtKB-SubCell"/>
</dbReference>
<keyword evidence="6 15" id="KW-0256">Endoplasmic reticulum</keyword>
<proteinExistence type="inferred from homology"/>
<dbReference type="InterPro" id="IPR027417">
    <property type="entry name" value="P-loop_NTPase"/>
</dbReference>
<evidence type="ECO:0000256" key="6">
    <source>
        <dbReference type="ARBA" id="ARBA00022824"/>
    </source>
</evidence>
<dbReference type="PROSITE" id="PS51422">
    <property type="entry name" value="SAR1"/>
    <property type="match status" value="1"/>
</dbReference>
<keyword evidence="7 15" id="KW-0931">ER-Golgi transport</keyword>
<dbReference type="Proteomes" id="UP000078348">
    <property type="component" value="Unassembled WGS sequence"/>
</dbReference>
<dbReference type="GO" id="GO:0003924">
    <property type="term" value="F:GTPase activity"/>
    <property type="evidence" value="ECO:0007669"/>
    <property type="project" value="InterPro"/>
</dbReference>
<feature type="binding site" evidence="12">
    <location>
        <position position="32"/>
    </location>
    <ligand>
        <name>GTP</name>
        <dbReference type="ChEBI" id="CHEBI:37565"/>
    </ligand>
</feature>
<dbReference type="SMART" id="SM00175">
    <property type="entry name" value="RAB"/>
    <property type="match status" value="1"/>
</dbReference>
<keyword evidence="5 12" id="KW-0547">Nucleotide-binding</keyword>
<evidence type="ECO:0000256" key="14">
    <source>
        <dbReference type="PIRSR" id="PIRSR606689-2"/>
    </source>
</evidence>
<keyword evidence="17" id="KW-1185">Reference proteome</keyword>
<feature type="binding site" evidence="12">
    <location>
        <position position="37"/>
    </location>
    <ligand>
        <name>GTP</name>
        <dbReference type="ChEBI" id="CHEBI:37565"/>
    </ligand>
</feature>
<keyword evidence="4 15" id="KW-0813">Transport</keyword>
<evidence type="ECO:0000256" key="12">
    <source>
        <dbReference type="PIRSR" id="PIRSR606687-2"/>
    </source>
</evidence>
<evidence type="ECO:0000313" key="16">
    <source>
        <dbReference type="EMBL" id="OAO12128.1"/>
    </source>
</evidence>
<evidence type="ECO:0000256" key="1">
    <source>
        <dbReference type="ARBA" id="ARBA00004240"/>
    </source>
</evidence>
<dbReference type="SMART" id="SM00177">
    <property type="entry name" value="ARF"/>
    <property type="match status" value="1"/>
</dbReference>
<dbReference type="GO" id="GO:0005525">
    <property type="term" value="F:GTP binding"/>
    <property type="evidence" value="ECO:0007669"/>
    <property type="project" value="UniProtKB-KW"/>
</dbReference>
<protein>
    <submittedName>
        <fullName evidence="16">Sar1L</fullName>
    </submittedName>
</protein>
<evidence type="ECO:0000256" key="5">
    <source>
        <dbReference type="ARBA" id="ARBA00022741"/>
    </source>
</evidence>
<comment type="similarity">
    <text evidence="3 15">Belongs to the small GTPase superfamily. SAR1 family.</text>
</comment>